<accession>A0A327NV74</accession>
<evidence type="ECO:0000313" key="2">
    <source>
        <dbReference type="Proteomes" id="UP000249016"/>
    </source>
</evidence>
<comment type="caution">
    <text evidence="1">The sequence shown here is derived from an EMBL/GenBank/DDBJ whole genome shotgun (WGS) entry which is preliminary data.</text>
</comment>
<dbReference type="AlphaFoldDB" id="A0A327NV74"/>
<proteinExistence type="predicted"/>
<dbReference type="Proteomes" id="UP000249016">
    <property type="component" value="Unassembled WGS sequence"/>
</dbReference>
<reference evidence="1 2" key="1">
    <citation type="submission" date="2018-06" db="EMBL/GenBank/DDBJ databases">
        <title>Spirosoma sp. HMF3257 Genome sequencing and assembly.</title>
        <authorList>
            <person name="Kang H."/>
            <person name="Cha I."/>
            <person name="Kim H."/>
            <person name="Kang J."/>
            <person name="Joh K."/>
        </authorList>
    </citation>
    <scope>NUCLEOTIDE SEQUENCE [LARGE SCALE GENOMIC DNA]</scope>
    <source>
        <strain evidence="1 2">HMF3257</strain>
    </source>
</reference>
<dbReference type="EMBL" id="QLII01000001">
    <property type="protein sequence ID" value="RAI78299.1"/>
    <property type="molecule type" value="Genomic_DNA"/>
</dbReference>
<keyword evidence="2" id="KW-1185">Reference proteome</keyword>
<evidence type="ECO:0000313" key="1">
    <source>
        <dbReference type="EMBL" id="RAI78299.1"/>
    </source>
</evidence>
<sequence>MLETLVKAKRCTTDELEMARRRLADLKEQTTFVPIVPRADRVIQPLAVEPVATGRQIVGDEYASIQADLAAQANTLNRKMAELSNQLHKIPSSVSCPELTRQILELKAQIELIWDKKYYLERNHCLPEEPTDQEQSTDNLATLSDAGQYQLAYEKRRLIDLRSKLKRKLLNPKAKSGKVIEWETELAQCTLKIQEIEFKLS</sequence>
<protein>
    <submittedName>
        <fullName evidence="1">Uncharacterized protein</fullName>
    </submittedName>
</protein>
<gene>
    <name evidence="1" type="ORF">HMF3257_00545</name>
</gene>
<organism evidence="1 2">
    <name type="scientific">Spirosoma telluris</name>
    <dbReference type="NCBI Taxonomy" id="2183553"/>
    <lineage>
        <taxon>Bacteria</taxon>
        <taxon>Pseudomonadati</taxon>
        <taxon>Bacteroidota</taxon>
        <taxon>Cytophagia</taxon>
        <taxon>Cytophagales</taxon>
        <taxon>Cytophagaceae</taxon>
        <taxon>Spirosoma</taxon>
    </lineage>
</organism>
<name>A0A327NV74_9BACT</name>
<dbReference type="OrthoDB" id="961117at2"/>